<gene>
    <name evidence="11" type="ORF">Agabi119p4_6465</name>
</gene>
<keyword evidence="7" id="KW-0539">Nucleus</keyword>
<keyword evidence="9" id="KW-0137">Centromere</keyword>
<evidence type="ECO:0000313" key="11">
    <source>
        <dbReference type="EMBL" id="KAF7770491.1"/>
    </source>
</evidence>
<keyword evidence="3" id="KW-0158">Chromosome</keyword>
<evidence type="ECO:0000256" key="3">
    <source>
        <dbReference type="ARBA" id="ARBA00022454"/>
    </source>
</evidence>
<evidence type="ECO:0000256" key="9">
    <source>
        <dbReference type="ARBA" id="ARBA00023328"/>
    </source>
</evidence>
<dbReference type="GO" id="GO:0051301">
    <property type="term" value="P:cell division"/>
    <property type="evidence" value="ECO:0007669"/>
    <property type="project" value="UniProtKB-KW"/>
</dbReference>
<dbReference type="InterPro" id="IPR007128">
    <property type="entry name" value="PMF1/Nnf1"/>
</dbReference>
<evidence type="ECO:0000256" key="6">
    <source>
        <dbReference type="ARBA" id="ARBA00022838"/>
    </source>
</evidence>
<evidence type="ECO:0000256" key="5">
    <source>
        <dbReference type="ARBA" id="ARBA00022776"/>
    </source>
</evidence>
<name>A0A8H7CA20_AGABI</name>
<comment type="caution">
    <text evidence="11">The sequence shown here is derived from an EMBL/GenBank/DDBJ whole genome shotgun (WGS) entry which is preliminary data.</text>
</comment>
<evidence type="ECO:0000256" key="7">
    <source>
        <dbReference type="ARBA" id="ARBA00023242"/>
    </source>
</evidence>
<dbReference type="GO" id="GO:0000444">
    <property type="term" value="C:MIS12/MIND type complex"/>
    <property type="evidence" value="ECO:0007669"/>
    <property type="project" value="InterPro"/>
</dbReference>
<evidence type="ECO:0000256" key="4">
    <source>
        <dbReference type="ARBA" id="ARBA00022618"/>
    </source>
</evidence>
<dbReference type="Pfam" id="PF03980">
    <property type="entry name" value="Nnf1"/>
    <property type="match status" value="1"/>
</dbReference>
<dbReference type="EMBL" id="JABXXO010000009">
    <property type="protein sequence ID" value="KAF7770491.1"/>
    <property type="molecule type" value="Genomic_DNA"/>
</dbReference>
<feature type="coiled-coil region" evidence="10">
    <location>
        <begin position="126"/>
        <end position="167"/>
    </location>
</feature>
<dbReference type="OMA" id="AHKWTYE"/>
<comment type="subcellular location">
    <subcellularLocation>
        <location evidence="2">Chromosome</location>
        <location evidence="2">Centromere</location>
        <location evidence="2">Kinetochore</location>
    </subcellularLocation>
    <subcellularLocation>
        <location evidence="1">Nucleus</location>
    </subcellularLocation>
</comment>
<dbReference type="GO" id="GO:0005634">
    <property type="term" value="C:nucleus"/>
    <property type="evidence" value="ECO:0007669"/>
    <property type="project" value="UniProtKB-SubCell"/>
</dbReference>
<sequence length="204" mass="24454">MDALFDEQHGSRRWLSFRAALQLAIERSSRKWTFQDFTECFPTYVEKEEKEAQITFKLTQDYIEKLDKDDIIKLFQKYHSEENVDIPKNIDILHKLVREAEARKESGEISNSVWREDRRPRNAHMIPFLESQVAQLRENLAKREEKNRQLQAQLEEDINARDEAYRRQYELLQKLDNSLAQFEKLPMNAIEDWTVQTANTLKQH</sequence>
<evidence type="ECO:0000256" key="10">
    <source>
        <dbReference type="SAM" id="Coils"/>
    </source>
</evidence>
<keyword evidence="6" id="KW-0995">Kinetochore</keyword>
<evidence type="ECO:0000256" key="8">
    <source>
        <dbReference type="ARBA" id="ARBA00023306"/>
    </source>
</evidence>
<keyword evidence="5" id="KW-0498">Mitosis</keyword>
<proteinExistence type="predicted"/>
<dbReference type="AlphaFoldDB" id="A0A8H7CA20"/>
<protein>
    <submittedName>
        <fullName evidence="11">Uncharacterized protein</fullName>
    </submittedName>
</protein>
<keyword evidence="4" id="KW-0132">Cell division</keyword>
<organism evidence="11 12">
    <name type="scientific">Agaricus bisporus var. burnettii</name>
    <dbReference type="NCBI Taxonomy" id="192524"/>
    <lineage>
        <taxon>Eukaryota</taxon>
        <taxon>Fungi</taxon>
        <taxon>Dikarya</taxon>
        <taxon>Basidiomycota</taxon>
        <taxon>Agaricomycotina</taxon>
        <taxon>Agaricomycetes</taxon>
        <taxon>Agaricomycetidae</taxon>
        <taxon>Agaricales</taxon>
        <taxon>Agaricineae</taxon>
        <taxon>Agaricaceae</taxon>
        <taxon>Agaricus</taxon>
    </lineage>
</organism>
<accession>A0A8H7CA20</accession>
<evidence type="ECO:0000256" key="1">
    <source>
        <dbReference type="ARBA" id="ARBA00004123"/>
    </source>
</evidence>
<dbReference type="Proteomes" id="UP000629468">
    <property type="component" value="Unassembled WGS sequence"/>
</dbReference>
<keyword evidence="8" id="KW-0131">Cell cycle</keyword>
<evidence type="ECO:0000256" key="2">
    <source>
        <dbReference type="ARBA" id="ARBA00004629"/>
    </source>
</evidence>
<keyword evidence="10" id="KW-0175">Coiled coil</keyword>
<reference evidence="11 12" key="1">
    <citation type="journal article" name="Sci. Rep.">
        <title>Telomere-to-telomere assembled and centromere annotated genomes of the two main subspecies of the button mushroom Agaricus bisporus reveal especially polymorphic chromosome ends.</title>
        <authorList>
            <person name="Sonnenberg A.S.M."/>
            <person name="Sedaghat-Telgerd N."/>
            <person name="Lavrijssen B."/>
            <person name="Ohm R.A."/>
            <person name="Hendrickx P.M."/>
            <person name="Scholtmeijer K."/>
            <person name="Baars J.J.P."/>
            <person name="van Peer A."/>
        </authorList>
    </citation>
    <scope>NUCLEOTIDE SEQUENCE [LARGE SCALE GENOMIC DNA]</scope>
    <source>
        <strain evidence="11 12">H119_p4</strain>
    </source>
</reference>
<evidence type="ECO:0000313" key="12">
    <source>
        <dbReference type="Proteomes" id="UP000629468"/>
    </source>
</evidence>